<dbReference type="PROSITE" id="PS00211">
    <property type="entry name" value="ABC_TRANSPORTER_1"/>
    <property type="match status" value="1"/>
</dbReference>
<dbReference type="GO" id="GO:0016887">
    <property type="term" value="F:ATP hydrolysis activity"/>
    <property type="evidence" value="ECO:0007669"/>
    <property type="project" value="InterPro"/>
</dbReference>
<proteinExistence type="predicted"/>
<feature type="transmembrane region" description="Helical" evidence="9">
    <location>
        <begin position="299"/>
        <end position="320"/>
    </location>
</feature>
<keyword evidence="13" id="KW-1185">Reference proteome</keyword>
<evidence type="ECO:0000256" key="1">
    <source>
        <dbReference type="ARBA" id="ARBA00004651"/>
    </source>
</evidence>
<evidence type="ECO:0000256" key="9">
    <source>
        <dbReference type="SAM" id="Phobius"/>
    </source>
</evidence>
<dbReference type="PROSITE" id="PS50929">
    <property type="entry name" value="ABC_TM1F"/>
    <property type="match status" value="1"/>
</dbReference>
<protein>
    <submittedName>
        <fullName evidence="12">ABC transporter ATP-binding protein</fullName>
    </submittedName>
</protein>
<dbReference type="FunFam" id="3.40.50.300:FF:000299">
    <property type="entry name" value="ABC transporter ATP-binding protein/permease"/>
    <property type="match status" value="1"/>
</dbReference>
<dbReference type="InterPro" id="IPR003439">
    <property type="entry name" value="ABC_transporter-like_ATP-bd"/>
</dbReference>
<feature type="transmembrane region" description="Helical" evidence="9">
    <location>
        <begin position="185"/>
        <end position="203"/>
    </location>
</feature>
<dbReference type="Pfam" id="PF00005">
    <property type="entry name" value="ABC_tran"/>
    <property type="match status" value="1"/>
</dbReference>
<feature type="domain" description="ABC transmembrane type-1" evidence="11">
    <location>
        <begin position="27"/>
        <end position="322"/>
    </location>
</feature>
<keyword evidence="8 9" id="KW-0472">Membrane</keyword>
<evidence type="ECO:0000256" key="8">
    <source>
        <dbReference type="ARBA" id="ARBA00023136"/>
    </source>
</evidence>
<sequence>MNILKTFIKKHFYYFSYFYQIVRGRLFIAFGLSMLVALMDGLGLTMFLPLLEMVDGGNASGEGMGKLEFILGAMGSLGIPITVSAILLIMAFFFIFKGVLKFIEQYYSVLVRRFFVRKMRFSIVDLFEDYSFKNFIKQDSGRIQNTATGEIERILIAFNSYMYVLQAFSMIFIYVAMAFSVNVRFSLFVMIGGVLSNFLYSAIYKRTKIHSVDVSKGNHYFQSLLIQKIANFKYLKASGLLKTYGNKLRSQINAIEYHYKKLGLFSSIITAIREPIIIVIIVVVILFEVNVTGGSFSGIILSLLFFYRSLTYLLALQAYWNSVMANYGSLENIKEFTKELKVGRESQGKVKIDGFQKEIRLDNVSFGYGEKRILNSVSFAIVKNHVIAIVGESGSGKSTLMNILAGLFLPDSGSITLDEINMKEIDRNYFQKKIGYITQEPVIFDDTIYNNVSFWDKDTDENRKKCKEALNKASVLEFVESLENKEDSRLGNNGVMVSGGQKQRISIARELYKGIDLLLMDEATSALDSETELGIQENIDKLRGQVTIIIIAHRLSTIKNADRILLLKDGEIQASGDFEELENNSNAFKKMVALQAF</sequence>
<dbReference type="InterPro" id="IPR003593">
    <property type="entry name" value="AAA+_ATPase"/>
</dbReference>
<reference evidence="12 13" key="1">
    <citation type="submission" date="2015-07" db="EMBL/GenBank/DDBJ databases">
        <authorList>
            <person name="Kim K.M."/>
        </authorList>
    </citation>
    <scope>NUCLEOTIDE SEQUENCE [LARGE SCALE GENOMIC DNA]</scope>
    <source>
        <strain evidence="12 13">KCTC 12363</strain>
    </source>
</reference>
<dbReference type="RefSeq" id="WP_048643166.1">
    <property type="nucleotide sequence ID" value="NZ_CP012040.1"/>
</dbReference>
<dbReference type="PATRIC" id="fig|320787.5.peg.3979"/>
<accession>A0A0H4PJ16</accession>
<dbReference type="OrthoDB" id="1111069at2"/>
<dbReference type="Proteomes" id="UP000036520">
    <property type="component" value="Chromosome"/>
</dbReference>
<dbReference type="InterPro" id="IPR036640">
    <property type="entry name" value="ABC1_TM_sf"/>
</dbReference>
<dbReference type="InterPro" id="IPR011527">
    <property type="entry name" value="ABC1_TM_dom"/>
</dbReference>
<dbReference type="InterPro" id="IPR039421">
    <property type="entry name" value="Type_1_exporter"/>
</dbReference>
<gene>
    <name evidence="12" type="ORF">CA2015_3633</name>
</gene>
<dbReference type="PROSITE" id="PS50893">
    <property type="entry name" value="ABC_TRANSPORTER_2"/>
    <property type="match status" value="1"/>
</dbReference>
<evidence type="ECO:0000256" key="6">
    <source>
        <dbReference type="ARBA" id="ARBA00022840"/>
    </source>
</evidence>
<keyword evidence="7 9" id="KW-1133">Transmembrane helix</keyword>
<feature type="transmembrane region" description="Helical" evidence="9">
    <location>
        <begin position="26"/>
        <end position="49"/>
    </location>
</feature>
<dbReference type="GO" id="GO:0005886">
    <property type="term" value="C:plasma membrane"/>
    <property type="evidence" value="ECO:0007669"/>
    <property type="project" value="UniProtKB-SubCell"/>
</dbReference>
<dbReference type="Gene3D" id="1.20.1560.10">
    <property type="entry name" value="ABC transporter type 1, transmembrane domain"/>
    <property type="match status" value="1"/>
</dbReference>
<dbReference type="GO" id="GO:0015421">
    <property type="term" value="F:ABC-type oligopeptide transporter activity"/>
    <property type="evidence" value="ECO:0007669"/>
    <property type="project" value="TreeGrafter"/>
</dbReference>
<dbReference type="AlphaFoldDB" id="A0A0H4PJ16"/>
<keyword evidence="3" id="KW-1003">Cell membrane</keyword>
<organism evidence="12 13">
    <name type="scientific">Cyclobacterium amurskyense</name>
    <dbReference type="NCBI Taxonomy" id="320787"/>
    <lineage>
        <taxon>Bacteria</taxon>
        <taxon>Pseudomonadati</taxon>
        <taxon>Bacteroidota</taxon>
        <taxon>Cytophagia</taxon>
        <taxon>Cytophagales</taxon>
        <taxon>Cyclobacteriaceae</taxon>
        <taxon>Cyclobacterium</taxon>
    </lineage>
</organism>
<comment type="subcellular location">
    <subcellularLocation>
        <location evidence="1">Cell membrane</location>
        <topology evidence="1">Multi-pass membrane protein</topology>
    </subcellularLocation>
</comment>
<dbReference type="SUPFAM" id="SSF52540">
    <property type="entry name" value="P-loop containing nucleoside triphosphate hydrolases"/>
    <property type="match status" value="1"/>
</dbReference>
<name>A0A0H4PJ16_9BACT</name>
<dbReference type="PANTHER" id="PTHR43394">
    <property type="entry name" value="ATP-DEPENDENT PERMEASE MDL1, MITOCHONDRIAL"/>
    <property type="match status" value="1"/>
</dbReference>
<evidence type="ECO:0000313" key="12">
    <source>
        <dbReference type="EMBL" id="AKP53010.1"/>
    </source>
</evidence>
<evidence type="ECO:0000256" key="4">
    <source>
        <dbReference type="ARBA" id="ARBA00022692"/>
    </source>
</evidence>
<feature type="domain" description="ABC transporter" evidence="10">
    <location>
        <begin position="359"/>
        <end position="594"/>
    </location>
</feature>
<keyword evidence="4 9" id="KW-0812">Transmembrane</keyword>
<feature type="transmembrane region" description="Helical" evidence="9">
    <location>
        <begin position="161"/>
        <end position="179"/>
    </location>
</feature>
<dbReference type="InterPro" id="IPR027417">
    <property type="entry name" value="P-loop_NTPase"/>
</dbReference>
<dbReference type="SMART" id="SM00382">
    <property type="entry name" value="AAA"/>
    <property type="match status" value="1"/>
</dbReference>
<dbReference type="SUPFAM" id="SSF90123">
    <property type="entry name" value="ABC transporter transmembrane region"/>
    <property type="match status" value="1"/>
</dbReference>
<evidence type="ECO:0000259" key="10">
    <source>
        <dbReference type="PROSITE" id="PS50893"/>
    </source>
</evidence>
<keyword evidence="6 12" id="KW-0067">ATP-binding</keyword>
<dbReference type="STRING" id="320787.CA2015_3633"/>
<dbReference type="InterPro" id="IPR017871">
    <property type="entry name" value="ABC_transporter-like_CS"/>
</dbReference>
<feature type="transmembrane region" description="Helical" evidence="9">
    <location>
        <begin position="262"/>
        <end position="287"/>
    </location>
</feature>
<evidence type="ECO:0000256" key="2">
    <source>
        <dbReference type="ARBA" id="ARBA00022448"/>
    </source>
</evidence>
<keyword evidence="5" id="KW-0547">Nucleotide-binding</keyword>
<dbReference type="GO" id="GO:0005524">
    <property type="term" value="F:ATP binding"/>
    <property type="evidence" value="ECO:0007669"/>
    <property type="project" value="UniProtKB-KW"/>
</dbReference>
<dbReference type="PANTHER" id="PTHR43394:SF1">
    <property type="entry name" value="ATP-BINDING CASSETTE SUB-FAMILY B MEMBER 10, MITOCHONDRIAL"/>
    <property type="match status" value="1"/>
</dbReference>
<evidence type="ECO:0000259" key="11">
    <source>
        <dbReference type="PROSITE" id="PS50929"/>
    </source>
</evidence>
<keyword evidence="2" id="KW-0813">Transport</keyword>
<evidence type="ECO:0000256" key="3">
    <source>
        <dbReference type="ARBA" id="ARBA00022475"/>
    </source>
</evidence>
<dbReference type="EMBL" id="CP012040">
    <property type="protein sequence ID" value="AKP53010.1"/>
    <property type="molecule type" value="Genomic_DNA"/>
</dbReference>
<feature type="transmembrane region" description="Helical" evidence="9">
    <location>
        <begin position="69"/>
        <end position="96"/>
    </location>
</feature>
<dbReference type="KEGG" id="camu:CA2015_3633"/>
<dbReference type="Gene3D" id="3.40.50.300">
    <property type="entry name" value="P-loop containing nucleotide triphosphate hydrolases"/>
    <property type="match status" value="1"/>
</dbReference>
<evidence type="ECO:0000256" key="5">
    <source>
        <dbReference type="ARBA" id="ARBA00022741"/>
    </source>
</evidence>
<evidence type="ECO:0000256" key="7">
    <source>
        <dbReference type="ARBA" id="ARBA00022989"/>
    </source>
</evidence>
<evidence type="ECO:0000313" key="13">
    <source>
        <dbReference type="Proteomes" id="UP000036520"/>
    </source>
</evidence>